<dbReference type="EMBL" id="JBJJXI010000123">
    <property type="protein sequence ID" value="KAL3389495.1"/>
    <property type="molecule type" value="Genomic_DNA"/>
</dbReference>
<evidence type="ECO:0000313" key="2">
    <source>
        <dbReference type="EMBL" id="KAL3389495.1"/>
    </source>
</evidence>
<comment type="caution">
    <text evidence="2">The sequence shown here is derived from an EMBL/GenBank/DDBJ whole genome shotgun (WGS) entry which is preliminary data.</text>
</comment>
<reference evidence="2 3" key="1">
    <citation type="journal article" date="2024" name="bioRxiv">
        <title>A reference genome for Trichogramma kaykai: A tiny desert-dwelling parasitoid wasp with competing sex-ratio distorters.</title>
        <authorList>
            <person name="Culotta J."/>
            <person name="Lindsey A.R."/>
        </authorList>
    </citation>
    <scope>NUCLEOTIDE SEQUENCE [LARGE SCALE GENOMIC DNA]</scope>
    <source>
        <strain evidence="2 3">KSX58</strain>
    </source>
</reference>
<name>A0ABD2W8T7_9HYME</name>
<sequence length="425" mass="47717">MGLTSKELRKLAFDFAEDLEIPHNFNRQSGNYLVYVHKNINFYLLATYEFTGMAEEVDKFFDLLEEINDKNQYPESRIWGVDETGVIVNPKTSSRIIAKKGIKQVGGKTSQDRGQTVTAKICYSATGVFMPPMLIFPCINRNESFLHGKPHGSSFYMEEINAFQRKGAVVQMKNIFEIFGKAWKKAARIETAVSSFGKTGICPVDRTKFKDFFKISASPIATDSVGSVASPIATNPVEGLHLHNTTDTTPLNELTNSIKKYKDIICKKLFANDVSSSSSEHSFAREKSPQSIKQPSISIPLSTIMPLYSLLKSLIPPNCHENAENSITRKKRSKEKIKEKAKIKEDRILETPLKIRANKRKADKMKSSKSPKKPKSEKDDENAFIFEKSSNEMKCLDIDVSFQSIDSQVTNVIQEDGGCLSSIQL</sequence>
<accession>A0ABD2W8T7</accession>
<organism evidence="2 3">
    <name type="scientific">Trichogramma kaykai</name>
    <dbReference type="NCBI Taxonomy" id="54128"/>
    <lineage>
        <taxon>Eukaryota</taxon>
        <taxon>Metazoa</taxon>
        <taxon>Ecdysozoa</taxon>
        <taxon>Arthropoda</taxon>
        <taxon>Hexapoda</taxon>
        <taxon>Insecta</taxon>
        <taxon>Pterygota</taxon>
        <taxon>Neoptera</taxon>
        <taxon>Endopterygota</taxon>
        <taxon>Hymenoptera</taxon>
        <taxon>Apocrita</taxon>
        <taxon>Proctotrupomorpha</taxon>
        <taxon>Chalcidoidea</taxon>
        <taxon>Trichogrammatidae</taxon>
        <taxon>Trichogramma</taxon>
    </lineage>
</organism>
<keyword evidence="3" id="KW-1185">Reference proteome</keyword>
<feature type="region of interest" description="Disordered" evidence="1">
    <location>
        <begin position="354"/>
        <end position="382"/>
    </location>
</feature>
<gene>
    <name evidence="2" type="ORF">TKK_015705</name>
</gene>
<dbReference type="Proteomes" id="UP001627154">
    <property type="component" value="Unassembled WGS sequence"/>
</dbReference>
<protein>
    <recommendedName>
        <fullName evidence="4">DDE-1 domain-containing protein</fullName>
    </recommendedName>
</protein>
<dbReference type="AlphaFoldDB" id="A0ABD2W8T7"/>
<evidence type="ECO:0000313" key="3">
    <source>
        <dbReference type="Proteomes" id="UP001627154"/>
    </source>
</evidence>
<evidence type="ECO:0008006" key="4">
    <source>
        <dbReference type="Google" id="ProtNLM"/>
    </source>
</evidence>
<evidence type="ECO:0000256" key="1">
    <source>
        <dbReference type="SAM" id="MobiDB-lite"/>
    </source>
</evidence>
<proteinExistence type="predicted"/>
<feature type="region of interest" description="Disordered" evidence="1">
    <location>
        <begin position="321"/>
        <end position="340"/>
    </location>
</feature>
<feature type="compositionally biased region" description="Basic residues" evidence="1">
    <location>
        <begin position="356"/>
        <end position="375"/>
    </location>
</feature>